<dbReference type="Proteomes" id="UP001500067">
    <property type="component" value="Unassembled WGS sequence"/>
</dbReference>
<reference evidence="3" key="1">
    <citation type="journal article" date="2019" name="Int. J. Syst. Evol. Microbiol.">
        <title>The Global Catalogue of Microorganisms (GCM) 10K type strain sequencing project: providing services to taxonomists for standard genome sequencing and annotation.</title>
        <authorList>
            <consortium name="The Broad Institute Genomics Platform"/>
            <consortium name="The Broad Institute Genome Sequencing Center for Infectious Disease"/>
            <person name="Wu L."/>
            <person name="Ma J."/>
        </authorList>
    </citation>
    <scope>NUCLEOTIDE SEQUENCE [LARGE SCALE GENOMIC DNA]</scope>
    <source>
        <strain evidence="3">JCM 32105</strain>
    </source>
</reference>
<evidence type="ECO:0000313" key="3">
    <source>
        <dbReference type="Proteomes" id="UP001500067"/>
    </source>
</evidence>
<dbReference type="InterPro" id="IPR057695">
    <property type="entry name" value="DUF7935"/>
</dbReference>
<protein>
    <submittedName>
        <fullName evidence="2">Uncharacterized protein</fullName>
    </submittedName>
</protein>
<accession>A0ABP8NK96</accession>
<dbReference type="Pfam" id="PF25589">
    <property type="entry name" value="DUF7935"/>
    <property type="match status" value="1"/>
</dbReference>
<keyword evidence="1" id="KW-1133">Transmembrane helix</keyword>
<sequence length="182" mass="20801">MNAVANILDILKYILPSLVVLIAATAIVRRFLTAENQKRQIAIFGESQDITLRLRLQAYERLVMFLERMSPRQLIPRVYDPSMSVRDLQTAMTITIRSEFEHNLSQQIYVSRNAWETVKSVKEQELGMINKVAETLNPDAPAKELHIRILEVIAHANTELPSEMALQILNTEVRTVLQYGSV</sequence>
<dbReference type="RefSeq" id="WP_345083298.1">
    <property type="nucleotide sequence ID" value="NZ_BAABFA010000015.1"/>
</dbReference>
<keyword evidence="1" id="KW-0812">Transmembrane</keyword>
<gene>
    <name evidence="2" type="ORF">GCM10023093_22890</name>
</gene>
<organism evidence="2 3">
    <name type="scientific">Nemorincola caseinilytica</name>
    <dbReference type="NCBI Taxonomy" id="2054315"/>
    <lineage>
        <taxon>Bacteria</taxon>
        <taxon>Pseudomonadati</taxon>
        <taxon>Bacteroidota</taxon>
        <taxon>Chitinophagia</taxon>
        <taxon>Chitinophagales</taxon>
        <taxon>Chitinophagaceae</taxon>
        <taxon>Nemorincola</taxon>
    </lineage>
</organism>
<proteinExistence type="predicted"/>
<keyword evidence="3" id="KW-1185">Reference proteome</keyword>
<evidence type="ECO:0000256" key="1">
    <source>
        <dbReference type="SAM" id="Phobius"/>
    </source>
</evidence>
<keyword evidence="1" id="KW-0472">Membrane</keyword>
<comment type="caution">
    <text evidence="2">The sequence shown here is derived from an EMBL/GenBank/DDBJ whole genome shotgun (WGS) entry which is preliminary data.</text>
</comment>
<dbReference type="EMBL" id="BAABFA010000015">
    <property type="protein sequence ID" value="GAA4467288.1"/>
    <property type="molecule type" value="Genomic_DNA"/>
</dbReference>
<feature type="transmembrane region" description="Helical" evidence="1">
    <location>
        <begin position="13"/>
        <end position="32"/>
    </location>
</feature>
<evidence type="ECO:0000313" key="2">
    <source>
        <dbReference type="EMBL" id="GAA4467288.1"/>
    </source>
</evidence>
<name>A0ABP8NK96_9BACT</name>